<evidence type="ECO:0008006" key="3">
    <source>
        <dbReference type="Google" id="ProtNLM"/>
    </source>
</evidence>
<dbReference type="EMBL" id="VWSH01000001">
    <property type="protein sequence ID" value="KAA5537108.1"/>
    <property type="molecule type" value="Genomic_DNA"/>
</dbReference>
<proteinExistence type="predicted"/>
<reference evidence="1 2" key="1">
    <citation type="submission" date="2019-09" db="EMBL/GenBank/DDBJ databases">
        <title>Genome sequence and assembly of Taibaiella sp.</title>
        <authorList>
            <person name="Chhetri G."/>
        </authorList>
    </citation>
    <scope>NUCLEOTIDE SEQUENCE [LARGE SCALE GENOMIC DNA]</scope>
    <source>
        <strain evidence="1 2">KVB11</strain>
    </source>
</reference>
<dbReference type="AlphaFoldDB" id="A0A5M6CPD1"/>
<name>A0A5M6CPD1_9BACT</name>
<organism evidence="1 2">
    <name type="scientific">Taibaiella lutea</name>
    <dbReference type="NCBI Taxonomy" id="2608001"/>
    <lineage>
        <taxon>Bacteria</taxon>
        <taxon>Pseudomonadati</taxon>
        <taxon>Bacteroidota</taxon>
        <taxon>Chitinophagia</taxon>
        <taxon>Chitinophagales</taxon>
        <taxon>Chitinophagaceae</taxon>
        <taxon>Taibaiella</taxon>
    </lineage>
</organism>
<protein>
    <recommendedName>
        <fullName evidence="3">Lipoprotein</fullName>
    </recommendedName>
</protein>
<dbReference type="PROSITE" id="PS51257">
    <property type="entry name" value="PROKAR_LIPOPROTEIN"/>
    <property type="match status" value="1"/>
</dbReference>
<dbReference type="RefSeq" id="WP_150031684.1">
    <property type="nucleotide sequence ID" value="NZ_VWSH01000001.1"/>
</dbReference>
<accession>A0A5M6CPD1</accession>
<keyword evidence="2" id="KW-1185">Reference proteome</keyword>
<evidence type="ECO:0000313" key="1">
    <source>
        <dbReference type="EMBL" id="KAA5537108.1"/>
    </source>
</evidence>
<dbReference type="Proteomes" id="UP000323632">
    <property type="component" value="Unassembled WGS sequence"/>
</dbReference>
<sequence>MKIFFKTTFAIISALIFSSCDPQTCGTAYIENQSSGDIYLEVDSNRVDTLSAGQVKTIGPVCGLAQGQTPSAMVLYNSVKNDDTFCRKDIRWDSNWSTIQVEKYKWEHRFTINDSDF</sequence>
<gene>
    <name evidence="1" type="ORF">F0919_05390</name>
</gene>
<evidence type="ECO:0000313" key="2">
    <source>
        <dbReference type="Proteomes" id="UP000323632"/>
    </source>
</evidence>
<comment type="caution">
    <text evidence="1">The sequence shown here is derived from an EMBL/GenBank/DDBJ whole genome shotgun (WGS) entry which is preliminary data.</text>
</comment>